<proteinExistence type="predicted"/>
<feature type="transmembrane region" description="Helical" evidence="7">
    <location>
        <begin position="154"/>
        <end position="171"/>
    </location>
</feature>
<dbReference type="HOGENOM" id="CLU_053152_1_0_11"/>
<feature type="region of interest" description="Disordered" evidence="6">
    <location>
        <begin position="1"/>
        <end position="61"/>
    </location>
</feature>
<dbReference type="PANTHER" id="PTHR36115:SF6">
    <property type="entry name" value="PROLINE-RICH ANTIGEN HOMOLOG"/>
    <property type="match status" value="1"/>
</dbReference>
<feature type="compositionally biased region" description="Low complexity" evidence="6">
    <location>
        <begin position="32"/>
        <end position="61"/>
    </location>
</feature>
<evidence type="ECO:0000256" key="6">
    <source>
        <dbReference type="SAM" id="MobiDB-lite"/>
    </source>
</evidence>
<feature type="transmembrane region" description="Helical" evidence="7">
    <location>
        <begin position="215"/>
        <end position="237"/>
    </location>
</feature>
<dbReference type="RefSeq" id="WP_038569311.1">
    <property type="nucleotide sequence ID" value="NZ_CP008889.1"/>
</dbReference>
<gene>
    <name evidence="9" type="ORF">HX89_11735</name>
</gene>
<feature type="transmembrane region" description="Helical" evidence="7">
    <location>
        <begin position="107"/>
        <end position="129"/>
    </location>
</feature>
<dbReference type="InterPro" id="IPR051791">
    <property type="entry name" value="Pra-immunoreactive"/>
</dbReference>
<evidence type="ECO:0000256" key="1">
    <source>
        <dbReference type="ARBA" id="ARBA00004651"/>
    </source>
</evidence>
<dbReference type="GeneID" id="77013256"/>
<reference evidence="9 10" key="1">
    <citation type="submission" date="2014-07" db="EMBL/GenBank/DDBJ databases">
        <title>Genome Sequencing of Dermacoccus nishinomiyaensis.</title>
        <authorList>
            <person name="Hong K.W."/>
            <person name="Chan K.G."/>
        </authorList>
    </citation>
    <scope>NUCLEOTIDE SEQUENCE [LARGE SCALE GENOMIC DNA]</scope>
    <source>
        <strain evidence="9 10">M25</strain>
    </source>
</reference>
<dbReference type="Proteomes" id="UP000027986">
    <property type="component" value="Chromosome"/>
</dbReference>
<dbReference type="Pfam" id="PF06271">
    <property type="entry name" value="RDD"/>
    <property type="match status" value="1"/>
</dbReference>
<organism evidence="9 10">
    <name type="scientific">Dermacoccus nishinomiyaensis</name>
    <dbReference type="NCBI Taxonomy" id="1274"/>
    <lineage>
        <taxon>Bacteria</taxon>
        <taxon>Bacillati</taxon>
        <taxon>Actinomycetota</taxon>
        <taxon>Actinomycetes</taxon>
        <taxon>Micrococcales</taxon>
        <taxon>Dermacoccaceae</taxon>
        <taxon>Dermacoccus</taxon>
    </lineage>
</organism>
<dbReference type="KEGG" id="dni:HX89_11735"/>
<evidence type="ECO:0000313" key="9">
    <source>
        <dbReference type="EMBL" id="AIF41492.1"/>
    </source>
</evidence>
<dbReference type="eggNOG" id="COG1714">
    <property type="taxonomic scope" value="Bacteria"/>
</dbReference>
<feature type="compositionally biased region" description="Polar residues" evidence="6">
    <location>
        <begin position="1"/>
        <end position="14"/>
    </location>
</feature>
<comment type="subcellular location">
    <subcellularLocation>
        <location evidence="1">Cell membrane</location>
        <topology evidence="1">Multi-pass membrane protein</topology>
    </subcellularLocation>
</comment>
<dbReference type="InterPro" id="IPR010432">
    <property type="entry name" value="RDD"/>
</dbReference>
<keyword evidence="5 7" id="KW-0472">Membrane</keyword>
<evidence type="ECO:0000313" key="10">
    <source>
        <dbReference type="Proteomes" id="UP000027986"/>
    </source>
</evidence>
<keyword evidence="3 7" id="KW-0812">Transmembrane</keyword>
<evidence type="ECO:0000256" key="5">
    <source>
        <dbReference type="ARBA" id="ARBA00023136"/>
    </source>
</evidence>
<keyword evidence="2" id="KW-1003">Cell membrane</keyword>
<dbReference type="GO" id="GO:0005886">
    <property type="term" value="C:plasma membrane"/>
    <property type="evidence" value="ECO:0007669"/>
    <property type="project" value="UniProtKB-SubCell"/>
</dbReference>
<sequence>MSNNTNGYGSQPYGQNPHDPAAQPGQYGGAPQGQPAYGQPSHDQQGYGQPQYGQPAQQYGDAQYSAQGQQYGGGYGRPDAYGAPGYAQQYGQGAPNMPILASWGSRVGAALLDWLITILPTIICVGIALGTGDFLKDGWDAPGADPTDPFTDRAWAFMGAGTLLGLLFRLWNEGYLQGKRGQSIGKKVLKIGVINERTGQYLGVGRGLGRLAVDILISLPSQLIPLLFFIPLLNYLWPLWDDKNQTWHDKAVHSLVVRTA</sequence>
<dbReference type="AlphaFoldDB" id="A0A075JJE9"/>
<dbReference type="OrthoDB" id="9793824at2"/>
<evidence type="ECO:0000256" key="2">
    <source>
        <dbReference type="ARBA" id="ARBA00022475"/>
    </source>
</evidence>
<keyword evidence="4 7" id="KW-1133">Transmembrane helix</keyword>
<evidence type="ECO:0000256" key="4">
    <source>
        <dbReference type="ARBA" id="ARBA00022989"/>
    </source>
</evidence>
<evidence type="ECO:0000259" key="8">
    <source>
        <dbReference type="Pfam" id="PF06271"/>
    </source>
</evidence>
<keyword evidence="10" id="KW-1185">Reference proteome</keyword>
<protein>
    <recommendedName>
        <fullName evidence="8">RDD domain-containing protein</fullName>
    </recommendedName>
</protein>
<dbReference type="EMBL" id="CP008889">
    <property type="protein sequence ID" value="AIF41492.1"/>
    <property type="molecule type" value="Genomic_DNA"/>
</dbReference>
<feature type="domain" description="RDD" evidence="8">
    <location>
        <begin position="100"/>
        <end position="251"/>
    </location>
</feature>
<evidence type="ECO:0000256" key="7">
    <source>
        <dbReference type="SAM" id="Phobius"/>
    </source>
</evidence>
<dbReference type="PANTHER" id="PTHR36115">
    <property type="entry name" value="PROLINE-RICH ANTIGEN HOMOLOG-RELATED"/>
    <property type="match status" value="1"/>
</dbReference>
<name>A0A075JJE9_9MICO</name>
<evidence type="ECO:0000256" key="3">
    <source>
        <dbReference type="ARBA" id="ARBA00022692"/>
    </source>
</evidence>
<accession>A0A075JJE9</accession>